<reference evidence="1 2" key="1">
    <citation type="submission" date="2022-05" db="EMBL/GenBank/DDBJ databases">
        <authorList>
            <person name="Park J.-S."/>
        </authorList>
    </citation>
    <scope>NUCLEOTIDE SEQUENCE [LARGE SCALE GENOMIC DNA]</scope>
    <source>
        <strain evidence="1 2">2012CJ35-5</strain>
    </source>
</reference>
<comment type="caution">
    <text evidence="1">The sequence shown here is derived from an EMBL/GenBank/DDBJ whole genome shotgun (WGS) entry which is preliminary data.</text>
</comment>
<organism evidence="1 2">
    <name type="scientific">Flagellimonas spongiicola</name>
    <dbReference type="NCBI Taxonomy" id="2942208"/>
    <lineage>
        <taxon>Bacteria</taxon>
        <taxon>Pseudomonadati</taxon>
        <taxon>Bacteroidota</taxon>
        <taxon>Flavobacteriia</taxon>
        <taxon>Flavobacteriales</taxon>
        <taxon>Flavobacteriaceae</taxon>
        <taxon>Flagellimonas</taxon>
    </lineage>
</organism>
<proteinExistence type="predicted"/>
<protein>
    <submittedName>
        <fullName evidence="1">Uncharacterized protein</fullName>
    </submittedName>
</protein>
<keyword evidence="2" id="KW-1185">Reference proteome</keyword>
<dbReference type="RefSeq" id="WP_249657588.1">
    <property type="nucleotide sequence ID" value="NZ_JAMFMA010000002.1"/>
</dbReference>
<name>A0ABT0PVB6_9FLAO</name>
<sequence>MQISRKLLPLLIIMILLFPLNAQVENQVKSKSYCTEIGRFDLLFDSDEIAGSYLLKHKNALGGIWGKLEGHIMTGRWIDADGQGDIILTFNDDYSFFAADYRADDEPEKWYKNTWHGALRPDDKAVFTREGQTYTCE</sequence>
<evidence type="ECO:0000313" key="1">
    <source>
        <dbReference type="EMBL" id="MCL6274408.1"/>
    </source>
</evidence>
<dbReference type="Proteomes" id="UP001203607">
    <property type="component" value="Unassembled WGS sequence"/>
</dbReference>
<evidence type="ECO:0000313" key="2">
    <source>
        <dbReference type="Proteomes" id="UP001203607"/>
    </source>
</evidence>
<dbReference type="EMBL" id="JAMFMA010000002">
    <property type="protein sequence ID" value="MCL6274408.1"/>
    <property type="molecule type" value="Genomic_DNA"/>
</dbReference>
<gene>
    <name evidence="1" type="ORF">M3P19_10325</name>
</gene>
<accession>A0ABT0PVB6</accession>